<evidence type="ECO:0000313" key="2">
    <source>
        <dbReference type="EMBL" id="KAF2641349.1"/>
    </source>
</evidence>
<dbReference type="Proteomes" id="UP000799753">
    <property type="component" value="Unassembled WGS sequence"/>
</dbReference>
<evidence type="ECO:0000313" key="3">
    <source>
        <dbReference type="Proteomes" id="UP000799753"/>
    </source>
</evidence>
<sequence>MARSLHYDQHNGQVYTQNSVEVTSMVSTWLSKSTGKKNNPSEYRNTGTGASSLLGMAMRSCAWNIDIFVPNDLVCAEWAYAEKIYEYLKSKDTVTLKNWALFHKAFPGSKYLIRTFTLPIGAKHDSPPLELEPIRRQLVSLTPTSLTNLELRNLTVRDTDLMALLEFPNLAVLVLEQSRNLCKSKDDGGIHDKFMSRWGRAVYDTKAFMKLKVILFRHFQTSLNDTLAGFTVFPKLALCNLDSFFAKQDMIGMAPGALVGARGRWRHLPTDCQSTQVRGQNPEITWRRSDKTVHEKMEMIYELAGKLLPRPETDALGSTLVSVHYGDSNRYYDRKSYSAWFVRVPPNADEYIVLPAKRPNPAGGAAAEVSQRPKKRVKSGKKQEIGALLGAFV</sequence>
<organism evidence="2 3">
    <name type="scientific">Massarina eburnea CBS 473.64</name>
    <dbReference type="NCBI Taxonomy" id="1395130"/>
    <lineage>
        <taxon>Eukaryota</taxon>
        <taxon>Fungi</taxon>
        <taxon>Dikarya</taxon>
        <taxon>Ascomycota</taxon>
        <taxon>Pezizomycotina</taxon>
        <taxon>Dothideomycetes</taxon>
        <taxon>Pleosporomycetidae</taxon>
        <taxon>Pleosporales</taxon>
        <taxon>Massarineae</taxon>
        <taxon>Massarinaceae</taxon>
        <taxon>Massarina</taxon>
    </lineage>
</organism>
<gene>
    <name evidence="2" type="ORF">P280DRAFT_309632</name>
</gene>
<accession>A0A6A6S0H5</accession>
<dbReference type="AlphaFoldDB" id="A0A6A6S0H5"/>
<evidence type="ECO:0000256" key="1">
    <source>
        <dbReference type="SAM" id="MobiDB-lite"/>
    </source>
</evidence>
<name>A0A6A6S0H5_9PLEO</name>
<proteinExistence type="predicted"/>
<reference evidence="2" key="1">
    <citation type="journal article" date="2020" name="Stud. Mycol.">
        <title>101 Dothideomycetes genomes: a test case for predicting lifestyles and emergence of pathogens.</title>
        <authorList>
            <person name="Haridas S."/>
            <person name="Albert R."/>
            <person name="Binder M."/>
            <person name="Bloem J."/>
            <person name="Labutti K."/>
            <person name="Salamov A."/>
            <person name="Andreopoulos B."/>
            <person name="Baker S."/>
            <person name="Barry K."/>
            <person name="Bills G."/>
            <person name="Bluhm B."/>
            <person name="Cannon C."/>
            <person name="Castanera R."/>
            <person name="Culley D."/>
            <person name="Daum C."/>
            <person name="Ezra D."/>
            <person name="Gonzalez J."/>
            <person name="Henrissat B."/>
            <person name="Kuo A."/>
            <person name="Liang C."/>
            <person name="Lipzen A."/>
            <person name="Lutzoni F."/>
            <person name="Magnuson J."/>
            <person name="Mondo S."/>
            <person name="Nolan M."/>
            <person name="Ohm R."/>
            <person name="Pangilinan J."/>
            <person name="Park H.-J."/>
            <person name="Ramirez L."/>
            <person name="Alfaro M."/>
            <person name="Sun H."/>
            <person name="Tritt A."/>
            <person name="Yoshinaga Y."/>
            <person name="Zwiers L.-H."/>
            <person name="Turgeon B."/>
            <person name="Goodwin S."/>
            <person name="Spatafora J."/>
            <person name="Crous P."/>
            <person name="Grigoriev I."/>
        </authorList>
    </citation>
    <scope>NUCLEOTIDE SEQUENCE</scope>
    <source>
        <strain evidence="2">CBS 473.64</strain>
    </source>
</reference>
<protein>
    <submittedName>
        <fullName evidence="2">Uncharacterized protein</fullName>
    </submittedName>
</protein>
<feature type="region of interest" description="Disordered" evidence="1">
    <location>
        <begin position="361"/>
        <end position="380"/>
    </location>
</feature>
<keyword evidence="3" id="KW-1185">Reference proteome</keyword>
<dbReference type="EMBL" id="MU006783">
    <property type="protein sequence ID" value="KAF2641349.1"/>
    <property type="molecule type" value="Genomic_DNA"/>
</dbReference>
<dbReference type="OrthoDB" id="5273928at2759"/>